<gene>
    <name evidence="1" type="ORF">DAPPUDRAFT_300933</name>
</gene>
<organism evidence="1 2">
    <name type="scientific">Daphnia pulex</name>
    <name type="common">Water flea</name>
    <dbReference type="NCBI Taxonomy" id="6669"/>
    <lineage>
        <taxon>Eukaryota</taxon>
        <taxon>Metazoa</taxon>
        <taxon>Ecdysozoa</taxon>
        <taxon>Arthropoda</taxon>
        <taxon>Crustacea</taxon>
        <taxon>Branchiopoda</taxon>
        <taxon>Diplostraca</taxon>
        <taxon>Cladocera</taxon>
        <taxon>Anomopoda</taxon>
        <taxon>Daphniidae</taxon>
        <taxon>Daphnia</taxon>
    </lineage>
</organism>
<dbReference type="KEGG" id="dpx:DAPPUDRAFT_300933"/>
<keyword evidence="2" id="KW-1185">Reference proteome</keyword>
<evidence type="ECO:0000313" key="1">
    <source>
        <dbReference type="EMBL" id="EFX69442.1"/>
    </source>
</evidence>
<dbReference type="InParanoid" id="E9HFJ4"/>
<evidence type="ECO:0000313" key="2">
    <source>
        <dbReference type="Proteomes" id="UP000000305"/>
    </source>
</evidence>
<dbReference type="EMBL" id="GL732636">
    <property type="protein sequence ID" value="EFX69442.1"/>
    <property type="molecule type" value="Genomic_DNA"/>
</dbReference>
<dbReference type="HOGENOM" id="CLU_2576239_0_0_1"/>
<dbReference type="AlphaFoldDB" id="E9HFJ4"/>
<dbReference type="Proteomes" id="UP000000305">
    <property type="component" value="Unassembled WGS sequence"/>
</dbReference>
<reference evidence="1 2" key="1">
    <citation type="journal article" date="2011" name="Science">
        <title>The ecoresponsive genome of Daphnia pulex.</title>
        <authorList>
            <person name="Colbourne J.K."/>
            <person name="Pfrender M.E."/>
            <person name="Gilbert D."/>
            <person name="Thomas W.K."/>
            <person name="Tucker A."/>
            <person name="Oakley T.H."/>
            <person name="Tokishita S."/>
            <person name="Aerts A."/>
            <person name="Arnold G.J."/>
            <person name="Basu M.K."/>
            <person name="Bauer D.J."/>
            <person name="Caceres C.E."/>
            <person name="Carmel L."/>
            <person name="Casola C."/>
            <person name="Choi J.H."/>
            <person name="Detter J.C."/>
            <person name="Dong Q."/>
            <person name="Dusheyko S."/>
            <person name="Eads B.D."/>
            <person name="Frohlich T."/>
            <person name="Geiler-Samerotte K.A."/>
            <person name="Gerlach D."/>
            <person name="Hatcher P."/>
            <person name="Jogdeo S."/>
            <person name="Krijgsveld J."/>
            <person name="Kriventseva E.V."/>
            <person name="Kultz D."/>
            <person name="Laforsch C."/>
            <person name="Lindquist E."/>
            <person name="Lopez J."/>
            <person name="Manak J.R."/>
            <person name="Muller J."/>
            <person name="Pangilinan J."/>
            <person name="Patwardhan R.P."/>
            <person name="Pitluck S."/>
            <person name="Pritham E.J."/>
            <person name="Rechtsteiner A."/>
            <person name="Rho M."/>
            <person name="Rogozin I.B."/>
            <person name="Sakarya O."/>
            <person name="Salamov A."/>
            <person name="Schaack S."/>
            <person name="Shapiro H."/>
            <person name="Shiga Y."/>
            <person name="Skalitzky C."/>
            <person name="Smith Z."/>
            <person name="Souvorov A."/>
            <person name="Sung W."/>
            <person name="Tang Z."/>
            <person name="Tsuchiya D."/>
            <person name="Tu H."/>
            <person name="Vos H."/>
            <person name="Wang M."/>
            <person name="Wolf Y.I."/>
            <person name="Yamagata H."/>
            <person name="Yamada T."/>
            <person name="Ye Y."/>
            <person name="Shaw J.R."/>
            <person name="Andrews J."/>
            <person name="Crease T.J."/>
            <person name="Tang H."/>
            <person name="Lucas S.M."/>
            <person name="Robertson H.M."/>
            <person name="Bork P."/>
            <person name="Koonin E.V."/>
            <person name="Zdobnov E.M."/>
            <person name="Grigoriev I.V."/>
            <person name="Lynch M."/>
            <person name="Boore J.L."/>
        </authorList>
    </citation>
    <scope>NUCLEOTIDE SEQUENCE [LARGE SCALE GENOMIC DNA]</scope>
</reference>
<name>E9HFJ4_DAPPU</name>
<accession>E9HFJ4</accession>
<sequence length="81" mass="8979">MSITNSTTRKNSHRFVKPVAPLIIPNSFLASTLTTTPTQISRVTTSSRKTFYDIRRQYAESSTVVKAKTGVMVQPPSKSSF</sequence>
<protein>
    <submittedName>
        <fullName evidence="1">Uncharacterized protein</fullName>
    </submittedName>
</protein>
<proteinExistence type="predicted"/>